<evidence type="ECO:0008006" key="4">
    <source>
        <dbReference type="Google" id="ProtNLM"/>
    </source>
</evidence>
<gene>
    <name evidence="3" type="ORF">g.97069</name>
</gene>
<protein>
    <recommendedName>
        <fullName evidence="4">Retrotransposon gag domain-containing protein</fullName>
    </recommendedName>
</protein>
<name>A0A2S2P9L9_SCHGA</name>
<keyword evidence="1" id="KW-0175">Coiled coil</keyword>
<feature type="compositionally biased region" description="Basic and acidic residues" evidence="2">
    <location>
        <begin position="357"/>
        <end position="374"/>
    </location>
</feature>
<proteinExistence type="predicted"/>
<evidence type="ECO:0000313" key="3">
    <source>
        <dbReference type="EMBL" id="MBY26110.1"/>
    </source>
</evidence>
<feature type="region of interest" description="Disordered" evidence="2">
    <location>
        <begin position="295"/>
        <end position="404"/>
    </location>
</feature>
<feature type="compositionally biased region" description="Basic and acidic residues" evidence="2">
    <location>
        <begin position="322"/>
        <end position="332"/>
    </location>
</feature>
<evidence type="ECO:0000256" key="2">
    <source>
        <dbReference type="SAM" id="MobiDB-lite"/>
    </source>
</evidence>
<dbReference type="AlphaFoldDB" id="A0A2S2P9L9"/>
<reference evidence="3" key="1">
    <citation type="submission" date="2018-04" db="EMBL/GenBank/DDBJ databases">
        <title>Transcriptome of Schizaphis graminum biotype I.</title>
        <authorList>
            <person name="Scully E.D."/>
            <person name="Geib S.M."/>
            <person name="Palmer N.A."/>
            <person name="Koch K."/>
            <person name="Bradshaw J."/>
            <person name="Heng-Moss T."/>
            <person name="Sarath G."/>
        </authorList>
    </citation>
    <scope>NUCLEOTIDE SEQUENCE</scope>
</reference>
<organism evidence="3">
    <name type="scientific">Schizaphis graminum</name>
    <name type="common">Green bug aphid</name>
    <dbReference type="NCBI Taxonomy" id="13262"/>
    <lineage>
        <taxon>Eukaryota</taxon>
        <taxon>Metazoa</taxon>
        <taxon>Ecdysozoa</taxon>
        <taxon>Arthropoda</taxon>
        <taxon>Hexapoda</taxon>
        <taxon>Insecta</taxon>
        <taxon>Pterygota</taxon>
        <taxon>Neoptera</taxon>
        <taxon>Paraneoptera</taxon>
        <taxon>Hemiptera</taxon>
        <taxon>Sternorrhyncha</taxon>
        <taxon>Aphidomorpha</taxon>
        <taxon>Aphidoidea</taxon>
        <taxon>Aphididae</taxon>
        <taxon>Aphidini</taxon>
        <taxon>Schizaphis</taxon>
    </lineage>
</organism>
<sequence>MVRGKKNNNEEWEEKMEEIENLKKQLKKIEDQNKKYIEEIKHKIEEKEEKHQEEIKKLENKWEEKYIEEIKHKIEEKEEKHQEEIKKLENKWEEKYNAKIEEMENRYLDTFRNLENNKQQNIENQRGEVYRGTTTDITKPLFFGNRKDMHPIDFLNRLGEYFSVKQILNNEERLIIAGDCLKAAASNWFTTIRFQIGNYEDFRHIFKDEYWSRDIQMQIWSQCLSIRQIQPETNYREHFSYWATKLRHLEVPKLIEAEIVSNIASHYPGYLRAILMSLPECTIVNAMKILGTEEHRRSVTKENNNYGNRSNQNRENNNNHFRPREEQPRREGNWNNRPPPRNEQPRENQVNHNNHGQRREPGRSGDQQWRERRPINQVNAEEISNDETDNESHTSHMISSVNTNNTSTSPYLECTLLPVSTQNHTYIYICL</sequence>
<evidence type="ECO:0000256" key="1">
    <source>
        <dbReference type="SAM" id="Coils"/>
    </source>
</evidence>
<dbReference type="EMBL" id="GGMR01013491">
    <property type="protein sequence ID" value="MBY26110.1"/>
    <property type="molecule type" value="Transcribed_RNA"/>
</dbReference>
<accession>A0A2S2P9L9</accession>
<feature type="coiled-coil region" evidence="1">
    <location>
        <begin position="2"/>
        <end position="120"/>
    </location>
</feature>
<feature type="compositionally biased region" description="Low complexity" evidence="2">
    <location>
        <begin position="302"/>
        <end position="320"/>
    </location>
</feature>